<keyword evidence="2" id="KW-1185">Reference proteome</keyword>
<proteinExistence type="predicted"/>
<name>A0ABU7DPA1_9TELE</name>
<dbReference type="EMBL" id="JAHUTJ010028156">
    <property type="protein sequence ID" value="MED6275559.1"/>
    <property type="molecule type" value="Genomic_DNA"/>
</dbReference>
<sequence length="105" mass="12079">MCYRSAVRQCAAELFSLPRSYTWPDSVSTCDTFVERHHPSVCWQQLNADWSRGEVCPSYRTLLEVRPLGSLSSPWFPEAIRLCLTLTLKGKTLKQFLTFSSFNLN</sequence>
<reference evidence="1 2" key="1">
    <citation type="submission" date="2021-06" db="EMBL/GenBank/DDBJ databases">
        <authorList>
            <person name="Palmer J.M."/>
        </authorList>
    </citation>
    <scope>NUCLEOTIDE SEQUENCE [LARGE SCALE GENOMIC DNA]</scope>
    <source>
        <strain evidence="1 2">CL_MEX2019</strain>
        <tissue evidence="1">Muscle</tissue>
    </source>
</reference>
<organism evidence="1 2">
    <name type="scientific">Characodon lateralis</name>
    <dbReference type="NCBI Taxonomy" id="208331"/>
    <lineage>
        <taxon>Eukaryota</taxon>
        <taxon>Metazoa</taxon>
        <taxon>Chordata</taxon>
        <taxon>Craniata</taxon>
        <taxon>Vertebrata</taxon>
        <taxon>Euteleostomi</taxon>
        <taxon>Actinopterygii</taxon>
        <taxon>Neopterygii</taxon>
        <taxon>Teleostei</taxon>
        <taxon>Neoteleostei</taxon>
        <taxon>Acanthomorphata</taxon>
        <taxon>Ovalentaria</taxon>
        <taxon>Atherinomorphae</taxon>
        <taxon>Cyprinodontiformes</taxon>
        <taxon>Goodeidae</taxon>
        <taxon>Characodon</taxon>
    </lineage>
</organism>
<evidence type="ECO:0000313" key="2">
    <source>
        <dbReference type="Proteomes" id="UP001352852"/>
    </source>
</evidence>
<evidence type="ECO:0000313" key="1">
    <source>
        <dbReference type="EMBL" id="MED6275559.1"/>
    </source>
</evidence>
<dbReference type="Proteomes" id="UP001352852">
    <property type="component" value="Unassembled WGS sequence"/>
</dbReference>
<gene>
    <name evidence="1" type="ORF">CHARACLAT_027755</name>
</gene>
<comment type="caution">
    <text evidence="1">The sequence shown here is derived from an EMBL/GenBank/DDBJ whole genome shotgun (WGS) entry which is preliminary data.</text>
</comment>
<protein>
    <submittedName>
        <fullName evidence="1">Uncharacterized protein</fullName>
    </submittedName>
</protein>
<accession>A0ABU7DPA1</accession>